<evidence type="ECO:0000256" key="3">
    <source>
        <dbReference type="ARBA" id="ARBA00022989"/>
    </source>
</evidence>
<dbReference type="Gene3D" id="1.20.120.350">
    <property type="entry name" value="Voltage-gated potassium channels. Chain C"/>
    <property type="match status" value="1"/>
</dbReference>
<evidence type="ECO:0000256" key="2">
    <source>
        <dbReference type="ARBA" id="ARBA00022692"/>
    </source>
</evidence>
<keyword evidence="7" id="KW-1185">Reference proteome</keyword>
<evidence type="ECO:0000256" key="1">
    <source>
        <dbReference type="ARBA" id="ARBA00004141"/>
    </source>
</evidence>
<dbReference type="InterPro" id="IPR027359">
    <property type="entry name" value="Volt_channel_dom_sf"/>
</dbReference>
<sequence length="345" mass="41179">MFTINRENLKKSHQTIWFAIDFLMLGLLILNLTLIIFDSVYQFEGIQNFFQQQLPAFYNVYQPIHRNFIFYDLIFVSIFLTEFFLRWAEAVWHRTYQRWYFYPFIHWYDLLGCIPTSGMRFLRVLRVISIVYRLHRYGVIDFTRTRVFQFLAFYYEAFMEELSDRIVLKVLSGMQEEVREGSPLLEKVHQNIIYPRKDILIGWISDRVADMASQGYVPNRGALRQYMEQCISDAIRQNPEISRLKLLPIFGKQVRGTMEEAIGDITAHVLNQVLEDLASSRNHDFINDLVDVFLPDHQEKLMHKGTNDTELPQRQDNEVLINLTIEIIDAIKEQVHHKRWRDQLD</sequence>
<comment type="subcellular location">
    <subcellularLocation>
        <location evidence="1">Membrane</location>
        <topology evidence="1">Multi-pass membrane protein</topology>
    </subcellularLocation>
</comment>
<proteinExistence type="predicted"/>
<reference evidence="7" key="1">
    <citation type="journal article" date="2019" name="Int. J. Syst. Evol. Microbiol.">
        <title>The Global Catalogue of Microorganisms (GCM) 10K type strain sequencing project: providing services to taxonomists for standard genome sequencing and annotation.</title>
        <authorList>
            <consortium name="The Broad Institute Genomics Platform"/>
            <consortium name="The Broad Institute Genome Sequencing Center for Infectious Disease"/>
            <person name="Wu L."/>
            <person name="Ma J."/>
        </authorList>
    </citation>
    <scope>NUCLEOTIDE SEQUENCE [LARGE SCALE GENOMIC DNA]</scope>
    <source>
        <strain evidence="7">CECT 7297</strain>
    </source>
</reference>
<evidence type="ECO:0000313" key="7">
    <source>
        <dbReference type="Proteomes" id="UP001595798"/>
    </source>
</evidence>
<evidence type="ECO:0008006" key="8">
    <source>
        <dbReference type="Google" id="ProtNLM"/>
    </source>
</evidence>
<dbReference type="Proteomes" id="UP001595798">
    <property type="component" value="Unassembled WGS sequence"/>
</dbReference>
<feature type="transmembrane region" description="Helical" evidence="5">
    <location>
        <begin position="16"/>
        <end position="37"/>
    </location>
</feature>
<keyword evidence="2 5" id="KW-0812">Transmembrane</keyword>
<organism evidence="6 7">
    <name type="scientific">Marinobacter lacisalsi</name>
    <dbReference type="NCBI Taxonomy" id="475979"/>
    <lineage>
        <taxon>Bacteria</taxon>
        <taxon>Pseudomonadati</taxon>
        <taxon>Pseudomonadota</taxon>
        <taxon>Gammaproteobacteria</taxon>
        <taxon>Pseudomonadales</taxon>
        <taxon>Marinobacteraceae</taxon>
        <taxon>Marinobacter</taxon>
    </lineage>
</organism>
<keyword evidence="3 5" id="KW-1133">Transmembrane helix</keyword>
<evidence type="ECO:0000256" key="4">
    <source>
        <dbReference type="ARBA" id="ARBA00023136"/>
    </source>
</evidence>
<keyword evidence="4 5" id="KW-0472">Membrane</keyword>
<gene>
    <name evidence="6" type="ORF">ACFOZ5_16005</name>
</gene>
<feature type="transmembrane region" description="Helical" evidence="5">
    <location>
        <begin position="68"/>
        <end position="88"/>
    </location>
</feature>
<name>A0ABV8QL79_9GAMM</name>
<comment type="caution">
    <text evidence="6">The sequence shown here is derived from an EMBL/GenBank/DDBJ whole genome shotgun (WGS) entry which is preliminary data.</text>
</comment>
<evidence type="ECO:0000313" key="6">
    <source>
        <dbReference type="EMBL" id="MFC4260523.1"/>
    </source>
</evidence>
<evidence type="ECO:0000256" key="5">
    <source>
        <dbReference type="SAM" id="Phobius"/>
    </source>
</evidence>
<dbReference type="RefSeq" id="WP_379889124.1">
    <property type="nucleotide sequence ID" value="NZ_JBHSDI010000058.1"/>
</dbReference>
<dbReference type="EMBL" id="JBHSDI010000058">
    <property type="protein sequence ID" value="MFC4260523.1"/>
    <property type="molecule type" value="Genomic_DNA"/>
</dbReference>
<accession>A0ABV8QL79</accession>
<protein>
    <recommendedName>
        <fullName evidence="8">Ion transporter</fullName>
    </recommendedName>
</protein>